<feature type="compositionally biased region" description="Pro residues" evidence="1">
    <location>
        <begin position="30"/>
        <end position="43"/>
    </location>
</feature>
<evidence type="ECO:0000259" key="3">
    <source>
        <dbReference type="Pfam" id="PF25906"/>
    </source>
</evidence>
<feature type="domain" description="PucR C-terminal helix-turn-helix" evidence="2">
    <location>
        <begin position="427"/>
        <end position="485"/>
    </location>
</feature>
<dbReference type="InterPro" id="IPR025736">
    <property type="entry name" value="PucR_C-HTH_dom"/>
</dbReference>
<proteinExistence type="predicted"/>
<evidence type="ECO:0000313" key="4">
    <source>
        <dbReference type="EMBL" id="MWA03633.1"/>
    </source>
</evidence>
<name>A0A6I4MD47_9ACTN</name>
<dbReference type="InterPro" id="IPR051448">
    <property type="entry name" value="CdaR-like_regulators"/>
</dbReference>
<keyword evidence="5" id="KW-1185">Reference proteome</keyword>
<feature type="domain" description="PucR-like N-terminal" evidence="3">
    <location>
        <begin position="107"/>
        <end position="268"/>
    </location>
</feature>
<dbReference type="AlphaFoldDB" id="A0A6I4MD47"/>
<evidence type="ECO:0000313" key="5">
    <source>
        <dbReference type="Proteomes" id="UP000462055"/>
    </source>
</evidence>
<protein>
    <submittedName>
        <fullName evidence="4">PucR family transcriptional regulator</fullName>
    </submittedName>
</protein>
<dbReference type="Proteomes" id="UP000462055">
    <property type="component" value="Unassembled WGS sequence"/>
</dbReference>
<organism evidence="4 5">
    <name type="scientific">Actinomadura physcomitrii</name>
    <dbReference type="NCBI Taxonomy" id="2650748"/>
    <lineage>
        <taxon>Bacteria</taxon>
        <taxon>Bacillati</taxon>
        <taxon>Actinomycetota</taxon>
        <taxon>Actinomycetes</taxon>
        <taxon>Streptosporangiales</taxon>
        <taxon>Thermomonosporaceae</taxon>
        <taxon>Actinomadura</taxon>
    </lineage>
</organism>
<gene>
    <name evidence="4" type="ORF">F8568_025265</name>
</gene>
<feature type="region of interest" description="Disordered" evidence="1">
    <location>
        <begin position="54"/>
        <end position="73"/>
    </location>
</feature>
<dbReference type="InterPro" id="IPR042070">
    <property type="entry name" value="PucR_C-HTH_sf"/>
</dbReference>
<dbReference type="Pfam" id="PF25906">
    <property type="entry name" value="PucR-like_N"/>
    <property type="match status" value="1"/>
</dbReference>
<dbReference type="PANTHER" id="PTHR33744">
    <property type="entry name" value="CARBOHYDRATE DIACID REGULATOR"/>
    <property type="match status" value="1"/>
</dbReference>
<dbReference type="EMBL" id="WBMS02000021">
    <property type="protein sequence ID" value="MWA03633.1"/>
    <property type="molecule type" value="Genomic_DNA"/>
</dbReference>
<evidence type="ECO:0000256" key="1">
    <source>
        <dbReference type="SAM" id="MobiDB-lite"/>
    </source>
</evidence>
<feature type="region of interest" description="Disordered" evidence="1">
    <location>
        <begin position="1"/>
        <end position="49"/>
    </location>
</feature>
<dbReference type="Pfam" id="PF13556">
    <property type="entry name" value="HTH_30"/>
    <property type="match status" value="1"/>
</dbReference>
<dbReference type="InterPro" id="IPR058663">
    <property type="entry name" value="PucR-like_N"/>
</dbReference>
<comment type="caution">
    <text evidence="4">The sequence shown here is derived from an EMBL/GenBank/DDBJ whole genome shotgun (WGS) entry which is preliminary data.</text>
</comment>
<accession>A0A6I4MD47</accession>
<sequence length="493" mass="54087">MLRSREVPSQSIRPALRSRKRRSAEHRPHPPQAVPQVEAPPGPVERSRLVPPHHRRWVRPSPHPTGSPAGGPLPASALCEGVRYMASASTVTVSTFRTALREAGDAPSDLAAALGPEVPSLAVEIVREIRGSVGDFGELPERTSHGRVVAAVERTLHQFIDQIANPRGTSDQGIRVYRRIGREAYRTGTGLDALQSAYRVGARVAWRRIAEAGRRAGWSAETMSRLAEAVFAYVEELAEHSVQGHAQAGRKSADRLTAIRGKLLELVLAGLDAEQADTLADLAHEARWRIPATVACVAVAPDDRAEPHLPPAVAEDVLADLTRKDACLVVPDPDAPGRHEMLARALRGSPFAIGPSVPLARAAVSHRLALQTLSLMRRGIIAFDRYVLCSDELPTLVLFRNEDVIALMAKRLDEPLATLKPPQRARLTETLHAWIVTGGRVPRIAESLHVHAQTVRYRLRRLHDLFGDDMEDADWKFEMEMVLRAKSLAGNRK</sequence>
<dbReference type="Gene3D" id="1.10.10.2840">
    <property type="entry name" value="PucR C-terminal helix-turn-helix domain"/>
    <property type="match status" value="1"/>
</dbReference>
<reference evidence="4" key="1">
    <citation type="submission" date="2019-12" db="EMBL/GenBank/DDBJ databases">
        <title>Actinomadura physcomitrii sp. nov., a novel actinomycete isolated from moss [Physcomitrium sphaericum (Ludw) Fuernr].</title>
        <authorList>
            <person name="Zhuang X."/>
        </authorList>
    </citation>
    <scope>NUCLEOTIDE SEQUENCE [LARGE SCALE GENOMIC DNA]</scope>
    <source>
        <strain evidence="4">LD22</strain>
    </source>
</reference>
<evidence type="ECO:0000259" key="2">
    <source>
        <dbReference type="Pfam" id="PF13556"/>
    </source>
</evidence>
<dbReference type="PANTHER" id="PTHR33744:SF1">
    <property type="entry name" value="DNA-BINDING TRANSCRIPTIONAL ACTIVATOR ADER"/>
    <property type="match status" value="1"/>
</dbReference>